<name>A0A8X6HX57_TRICU</name>
<accession>A0A8X6HX57</accession>
<dbReference type="Proteomes" id="UP000887116">
    <property type="component" value="Unassembled WGS sequence"/>
</dbReference>
<evidence type="ECO:0000313" key="2">
    <source>
        <dbReference type="EMBL" id="GFR31408.1"/>
    </source>
</evidence>
<dbReference type="AlphaFoldDB" id="A0A8X6HX57"/>
<evidence type="ECO:0000259" key="1">
    <source>
        <dbReference type="PROSITE" id="PS00028"/>
    </source>
</evidence>
<dbReference type="InterPro" id="IPR013087">
    <property type="entry name" value="Znf_C2H2_type"/>
</dbReference>
<dbReference type="EMBL" id="BMAO01039434">
    <property type="protein sequence ID" value="GFR31408.1"/>
    <property type="molecule type" value="Genomic_DNA"/>
</dbReference>
<protein>
    <submittedName>
        <fullName evidence="2">C2H2-type domain-containing protein</fullName>
    </submittedName>
</protein>
<comment type="caution">
    <text evidence="2">The sequence shown here is derived from an EMBL/GenBank/DDBJ whole genome shotgun (WGS) entry which is preliminary data.</text>
</comment>
<dbReference type="PROSITE" id="PS00028">
    <property type="entry name" value="ZINC_FINGER_C2H2_1"/>
    <property type="match status" value="1"/>
</dbReference>
<keyword evidence="3" id="KW-1185">Reference proteome</keyword>
<organism evidence="2 3">
    <name type="scientific">Trichonephila clavata</name>
    <name type="common">Joro spider</name>
    <name type="synonym">Nephila clavata</name>
    <dbReference type="NCBI Taxonomy" id="2740835"/>
    <lineage>
        <taxon>Eukaryota</taxon>
        <taxon>Metazoa</taxon>
        <taxon>Ecdysozoa</taxon>
        <taxon>Arthropoda</taxon>
        <taxon>Chelicerata</taxon>
        <taxon>Arachnida</taxon>
        <taxon>Araneae</taxon>
        <taxon>Araneomorphae</taxon>
        <taxon>Entelegynae</taxon>
        <taxon>Araneoidea</taxon>
        <taxon>Nephilidae</taxon>
        <taxon>Trichonephila</taxon>
    </lineage>
</organism>
<proteinExistence type="predicted"/>
<reference evidence="2" key="1">
    <citation type="submission" date="2020-07" db="EMBL/GenBank/DDBJ databases">
        <title>Multicomponent nature underlies the extraordinary mechanical properties of spider dragline silk.</title>
        <authorList>
            <person name="Kono N."/>
            <person name="Nakamura H."/>
            <person name="Mori M."/>
            <person name="Yoshida Y."/>
            <person name="Ohtoshi R."/>
            <person name="Malay A.D."/>
            <person name="Moran D.A.P."/>
            <person name="Tomita M."/>
            <person name="Numata K."/>
            <person name="Arakawa K."/>
        </authorList>
    </citation>
    <scope>NUCLEOTIDE SEQUENCE</scope>
</reference>
<evidence type="ECO:0000313" key="3">
    <source>
        <dbReference type="Proteomes" id="UP000887116"/>
    </source>
</evidence>
<feature type="domain" description="C2H2-type" evidence="1">
    <location>
        <begin position="100"/>
        <end position="120"/>
    </location>
</feature>
<gene>
    <name evidence="2" type="primary">NCL1_22583</name>
    <name evidence="2" type="ORF">TNCT_737631</name>
</gene>
<dbReference type="OrthoDB" id="10486277at2759"/>
<sequence>MWFLIQNTNSPAPSIYNLLITWCSDICYLRKFVICNAYDKIVFSFTNTLRNSTAKFFRMKRKWEPDMSHYECFYCHKFLGNVVERYNHTCFGKRETGYFCDHCRRIFKSRIPYVQHIMQHYSIL</sequence>